<accession>A0A1Z5J9N3</accession>
<evidence type="ECO:0000313" key="2">
    <source>
        <dbReference type="EMBL" id="GAX10518.1"/>
    </source>
</evidence>
<dbReference type="OrthoDB" id="72100at2759"/>
<feature type="domain" description="ChrR-like cupin" evidence="1">
    <location>
        <begin position="11"/>
        <end position="105"/>
    </location>
</feature>
<dbReference type="CDD" id="cd20303">
    <property type="entry name" value="cupin_ChrR_1"/>
    <property type="match status" value="1"/>
</dbReference>
<name>A0A1Z5J9N3_FISSO</name>
<protein>
    <recommendedName>
        <fullName evidence="1">ChrR-like cupin domain-containing protein</fullName>
    </recommendedName>
</protein>
<gene>
    <name evidence="2" type="ORF">FisN_21Lh224</name>
</gene>
<organism evidence="2 3">
    <name type="scientific">Fistulifera solaris</name>
    <name type="common">Oleaginous diatom</name>
    <dbReference type="NCBI Taxonomy" id="1519565"/>
    <lineage>
        <taxon>Eukaryota</taxon>
        <taxon>Sar</taxon>
        <taxon>Stramenopiles</taxon>
        <taxon>Ochrophyta</taxon>
        <taxon>Bacillariophyta</taxon>
        <taxon>Bacillariophyceae</taxon>
        <taxon>Bacillariophycidae</taxon>
        <taxon>Naviculales</taxon>
        <taxon>Naviculaceae</taxon>
        <taxon>Fistulifera</taxon>
    </lineage>
</organism>
<dbReference type="InterPro" id="IPR025979">
    <property type="entry name" value="ChrR-like_cupin_dom"/>
</dbReference>
<dbReference type="InterPro" id="IPR011051">
    <property type="entry name" value="RmlC_Cupin_sf"/>
</dbReference>
<dbReference type="AlphaFoldDB" id="A0A1Z5J9N3"/>
<dbReference type="InterPro" id="IPR014710">
    <property type="entry name" value="RmlC-like_jellyroll"/>
</dbReference>
<proteinExistence type="predicted"/>
<dbReference type="SUPFAM" id="SSF51182">
    <property type="entry name" value="RmlC-like cupins"/>
    <property type="match status" value="1"/>
</dbReference>
<reference evidence="2 3" key="1">
    <citation type="journal article" date="2015" name="Plant Cell">
        <title>Oil accumulation by the oleaginous diatom Fistulifera solaris as revealed by the genome and transcriptome.</title>
        <authorList>
            <person name="Tanaka T."/>
            <person name="Maeda Y."/>
            <person name="Veluchamy A."/>
            <person name="Tanaka M."/>
            <person name="Abida H."/>
            <person name="Marechal E."/>
            <person name="Bowler C."/>
            <person name="Muto M."/>
            <person name="Sunaga Y."/>
            <person name="Tanaka M."/>
            <person name="Yoshino T."/>
            <person name="Taniguchi T."/>
            <person name="Fukuda Y."/>
            <person name="Nemoto M."/>
            <person name="Matsumoto M."/>
            <person name="Wong P.S."/>
            <person name="Aburatani S."/>
            <person name="Fujibuchi W."/>
        </authorList>
    </citation>
    <scope>NUCLEOTIDE SEQUENCE [LARGE SCALE GENOMIC DNA]</scope>
    <source>
        <strain evidence="2 3">JPCC DA0580</strain>
    </source>
</reference>
<dbReference type="Gene3D" id="2.60.120.10">
    <property type="entry name" value="Jelly Rolls"/>
    <property type="match status" value="1"/>
</dbReference>
<dbReference type="Proteomes" id="UP000198406">
    <property type="component" value="Unassembled WGS sequence"/>
</dbReference>
<keyword evidence="3" id="KW-1185">Reference proteome</keyword>
<comment type="caution">
    <text evidence="2">The sequence shown here is derived from an EMBL/GenBank/DDBJ whole genome shotgun (WGS) entry which is preliminary data.</text>
</comment>
<evidence type="ECO:0000313" key="3">
    <source>
        <dbReference type="Proteomes" id="UP000198406"/>
    </source>
</evidence>
<dbReference type="Pfam" id="PF12973">
    <property type="entry name" value="Cupin_7"/>
    <property type="match status" value="1"/>
</dbReference>
<sequence length="106" mass="11806">MKLNADFQAFAATHFDAEQYVASPAYGVNRFLLDRIGDEKARATTIVTYKPNSTFPEHQHIGGEEFLVLQGTFHDQFGSFPAGTYVRNPVDSVHAPWVEDDGCTIL</sequence>
<dbReference type="EMBL" id="BDSP01000017">
    <property type="protein sequence ID" value="GAX10518.1"/>
    <property type="molecule type" value="Genomic_DNA"/>
</dbReference>
<evidence type="ECO:0000259" key="1">
    <source>
        <dbReference type="Pfam" id="PF12973"/>
    </source>
</evidence>
<dbReference type="InParanoid" id="A0A1Z5J9N3"/>